<evidence type="ECO:0000313" key="2">
    <source>
        <dbReference type="EMBL" id="KAK2948863.1"/>
    </source>
</evidence>
<accession>A0ABQ9X8H3</accession>
<feature type="region of interest" description="Disordered" evidence="1">
    <location>
        <begin position="174"/>
        <end position="199"/>
    </location>
</feature>
<proteinExistence type="predicted"/>
<comment type="caution">
    <text evidence="2">The sequence shown here is derived from an EMBL/GenBank/DDBJ whole genome shotgun (WGS) entry which is preliminary data.</text>
</comment>
<feature type="compositionally biased region" description="Polar residues" evidence="1">
    <location>
        <begin position="176"/>
        <end position="189"/>
    </location>
</feature>
<keyword evidence="3" id="KW-1185">Reference proteome</keyword>
<organism evidence="2 3">
    <name type="scientific">Blattamonas nauphoetae</name>
    <dbReference type="NCBI Taxonomy" id="2049346"/>
    <lineage>
        <taxon>Eukaryota</taxon>
        <taxon>Metamonada</taxon>
        <taxon>Preaxostyla</taxon>
        <taxon>Oxymonadida</taxon>
        <taxon>Blattamonas</taxon>
    </lineage>
</organism>
<reference evidence="2 3" key="1">
    <citation type="journal article" date="2022" name="bioRxiv">
        <title>Genomics of Preaxostyla Flagellates Illuminates Evolutionary Transitions and the Path Towards Mitochondrial Loss.</title>
        <authorList>
            <person name="Novak L.V.F."/>
            <person name="Treitli S.C."/>
            <person name="Pyrih J."/>
            <person name="Halakuc P."/>
            <person name="Pipaliya S.V."/>
            <person name="Vacek V."/>
            <person name="Brzon O."/>
            <person name="Soukal P."/>
            <person name="Eme L."/>
            <person name="Dacks J.B."/>
            <person name="Karnkowska A."/>
            <person name="Elias M."/>
            <person name="Hampl V."/>
        </authorList>
    </citation>
    <scope>NUCLEOTIDE SEQUENCE [LARGE SCALE GENOMIC DNA]</scope>
    <source>
        <strain evidence="2">NAU3</strain>
        <tissue evidence="2">Gut</tissue>
    </source>
</reference>
<dbReference type="Proteomes" id="UP001281761">
    <property type="component" value="Unassembled WGS sequence"/>
</dbReference>
<protein>
    <submittedName>
        <fullName evidence="2">Uncharacterized protein</fullName>
    </submittedName>
</protein>
<name>A0ABQ9X8H3_9EUKA</name>
<evidence type="ECO:0000256" key="1">
    <source>
        <dbReference type="SAM" id="MobiDB-lite"/>
    </source>
</evidence>
<dbReference type="EMBL" id="JARBJD010000167">
    <property type="protein sequence ID" value="KAK2948863.1"/>
    <property type="molecule type" value="Genomic_DNA"/>
</dbReference>
<gene>
    <name evidence="2" type="ORF">BLNAU_16206</name>
</gene>
<sequence length="199" mass="21557">MTASVDTTDSSLERTSSGSPSPHLSFSFDCSAFLNWQYNPIESQDENALVFRSLVATVKSQPALDENREAKAVKFLTTLAQRLLMSADAFLSCFTSDSADSLPDFVQSVLVLISSPSQIITTSTMKMLRTLLAHCSAPHRLALVKANIIPHIINTLNPQSLSFAEAEDTVTDKSSRQSAISGTVNSSMVGNPEHAIRHL</sequence>
<evidence type="ECO:0000313" key="3">
    <source>
        <dbReference type="Proteomes" id="UP001281761"/>
    </source>
</evidence>
<feature type="region of interest" description="Disordered" evidence="1">
    <location>
        <begin position="1"/>
        <end position="22"/>
    </location>
</feature>
<feature type="compositionally biased region" description="Polar residues" evidence="1">
    <location>
        <begin position="1"/>
        <end position="15"/>
    </location>
</feature>